<accession>A0AAE0P8Z4</accession>
<feature type="region of interest" description="Disordered" evidence="1">
    <location>
        <begin position="21"/>
        <end position="55"/>
    </location>
</feature>
<reference evidence="2" key="1">
    <citation type="journal article" date="2023" name="Mol. Phylogenet. Evol.">
        <title>Genome-scale phylogeny and comparative genomics of the fungal order Sordariales.</title>
        <authorList>
            <person name="Hensen N."/>
            <person name="Bonometti L."/>
            <person name="Westerberg I."/>
            <person name="Brannstrom I.O."/>
            <person name="Guillou S."/>
            <person name="Cros-Aarteil S."/>
            <person name="Calhoun S."/>
            <person name="Haridas S."/>
            <person name="Kuo A."/>
            <person name="Mondo S."/>
            <person name="Pangilinan J."/>
            <person name="Riley R."/>
            <person name="LaButti K."/>
            <person name="Andreopoulos B."/>
            <person name="Lipzen A."/>
            <person name="Chen C."/>
            <person name="Yan M."/>
            <person name="Daum C."/>
            <person name="Ng V."/>
            <person name="Clum A."/>
            <person name="Steindorff A."/>
            <person name="Ohm R.A."/>
            <person name="Martin F."/>
            <person name="Silar P."/>
            <person name="Natvig D.O."/>
            <person name="Lalanne C."/>
            <person name="Gautier V."/>
            <person name="Ament-Velasquez S.L."/>
            <person name="Kruys A."/>
            <person name="Hutchinson M.I."/>
            <person name="Powell A.J."/>
            <person name="Barry K."/>
            <person name="Miller A.N."/>
            <person name="Grigoriev I.V."/>
            <person name="Debuchy R."/>
            <person name="Gladieux P."/>
            <person name="Hiltunen Thoren M."/>
            <person name="Johannesson H."/>
        </authorList>
    </citation>
    <scope>NUCLEOTIDE SEQUENCE</scope>
    <source>
        <strain evidence="2">FGSC 1904</strain>
    </source>
</reference>
<feature type="compositionally biased region" description="Basic and acidic residues" evidence="1">
    <location>
        <begin position="37"/>
        <end position="52"/>
    </location>
</feature>
<protein>
    <submittedName>
        <fullName evidence="2">Uncharacterized protein</fullName>
    </submittedName>
</protein>
<reference evidence="2" key="2">
    <citation type="submission" date="2023-07" db="EMBL/GenBank/DDBJ databases">
        <authorList>
            <consortium name="Lawrence Berkeley National Laboratory"/>
            <person name="Haridas S."/>
            <person name="Hensen N."/>
            <person name="Bonometti L."/>
            <person name="Westerberg I."/>
            <person name="Brannstrom I.O."/>
            <person name="Guillou S."/>
            <person name="Cros-Aarteil S."/>
            <person name="Calhoun S."/>
            <person name="Kuo A."/>
            <person name="Mondo S."/>
            <person name="Pangilinan J."/>
            <person name="Riley R."/>
            <person name="LaButti K."/>
            <person name="Andreopoulos B."/>
            <person name="Lipzen A."/>
            <person name="Chen C."/>
            <person name="Yanf M."/>
            <person name="Daum C."/>
            <person name="Ng V."/>
            <person name="Clum A."/>
            <person name="Steindorff A."/>
            <person name="Ohm R."/>
            <person name="Martin F."/>
            <person name="Silar P."/>
            <person name="Natvig D."/>
            <person name="Lalanne C."/>
            <person name="Gautier V."/>
            <person name="Ament-velasquez S.L."/>
            <person name="Kruys A."/>
            <person name="Hutchinson M.I."/>
            <person name="Powell A.J."/>
            <person name="Barry K."/>
            <person name="Miller A.N."/>
            <person name="Grigoriev I.V."/>
            <person name="Debuchy R."/>
            <person name="Gladieux P."/>
            <person name="Thoren M.H."/>
            <person name="Johannesson H."/>
        </authorList>
    </citation>
    <scope>NUCLEOTIDE SEQUENCE</scope>
    <source>
        <strain evidence="2">FGSC 1904</strain>
    </source>
</reference>
<name>A0AAE0P8Z4_SORBR</name>
<dbReference type="Proteomes" id="UP001281003">
    <property type="component" value="Unassembled WGS sequence"/>
</dbReference>
<evidence type="ECO:0000313" key="3">
    <source>
        <dbReference type="Proteomes" id="UP001281003"/>
    </source>
</evidence>
<sequence>MTAEDIKHAVRARDVPWVSGDSLGVPGKVEVGSQRLLDPRKRNEQDQDRGKEAPAGTVVGRVVNFDVATILRGQLVSERRDQGCWETRWSLIEDLGRQPQVKCNDDDDRGTVTAAQAKGKLSEEKCGSSRYLEGCRLASRAITLVERLGNGGRGVFVSRSGRWPPWSEVWCPDVPVFFGGSKCAMWDGRDGRPRWPAPLRHHILKHTRPHPCPSFHKEEQGREVQRTLQECAAETDTGVQQTASELQKKLVISAKKHHT</sequence>
<dbReference type="EMBL" id="JAUTDP010000010">
    <property type="protein sequence ID" value="KAK3395532.1"/>
    <property type="molecule type" value="Genomic_DNA"/>
</dbReference>
<organism evidence="2 3">
    <name type="scientific">Sordaria brevicollis</name>
    <dbReference type="NCBI Taxonomy" id="83679"/>
    <lineage>
        <taxon>Eukaryota</taxon>
        <taxon>Fungi</taxon>
        <taxon>Dikarya</taxon>
        <taxon>Ascomycota</taxon>
        <taxon>Pezizomycotina</taxon>
        <taxon>Sordariomycetes</taxon>
        <taxon>Sordariomycetidae</taxon>
        <taxon>Sordariales</taxon>
        <taxon>Sordariaceae</taxon>
        <taxon>Sordaria</taxon>
    </lineage>
</organism>
<evidence type="ECO:0000256" key="1">
    <source>
        <dbReference type="SAM" id="MobiDB-lite"/>
    </source>
</evidence>
<keyword evidence="3" id="KW-1185">Reference proteome</keyword>
<comment type="caution">
    <text evidence="2">The sequence shown here is derived from an EMBL/GenBank/DDBJ whole genome shotgun (WGS) entry which is preliminary data.</text>
</comment>
<evidence type="ECO:0000313" key="2">
    <source>
        <dbReference type="EMBL" id="KAK3395532.1"/>
    </source>
</evidence>
<proteinExistence type="predicted"/>
<gene>
    <name evidence="2" type="ORF">B0T20DRAFT_486903</name>
</gene>
<dbReference type="AlphaFoldDB" id="A0AAE0P8Z4"/>